<dbReference type="InterPro" id="IPR041569">
    <property type="entry name" value="AAA_lid_3"/>
</dbReference>
<dbReference type="CDD" id="cd19501">
    <property type="entry name" value="RecA-like_FtsH"/>
    <property type="match status" value="1"/>
</dbReference>
<feature type="domain" description="AAA+ ATPase" evidence="14">
    <location>
        <begin position="228"/>
        <end position="367"/>
    </location>
</feature>
<proteinExistence type="inferred from homology"/>
<feature type="transmembrane region" description="Helical" evidence="11">
    <location>
        <begin position="146"/>
        <end position="164"/>
    </location>
</feature>
<dbReference type="PROSITE" id="PS00674">
    <property type="entry name" value="AAA"/>
    <property type="match status" value="1"/>
</dbReference>
<dbReference type="InterPro" id="IPR003959">
    <property type="entry name" value="ATPase_AAA_core"/>
</dbReference>
<keyword evidence="5 11" id="KW-0547">Nucleotide-binding</keyword>
<evidence type="ECO:0000256" key="1">
    <source>
        <dbReference type="ARBA" id="ARBA00004370"/>
    </source>
</evidence>
<dbReference type="Pfam" id="PF17862">
    <property type="entry name" value="AAA_lid_3"/>
    <property type="match status" value="1"/>
</dbReference>
<sequence>MPSENNKPKKNEPGNNGSPQRFQPKVLLVYLVIVAAILTIWFANPSAGTNVKQLTISELVQAVKAGLIAEGDGVMEPEPSYGRDGYVISGEMTNPALAEQVEGGEAAADLPSKLQFSARGRLTEDDFLLVREVLTEKRATTGLQDVLISFLPFLLIIGLLYFLFVRQLKSAGKGAMSFGKSKAKMLTREKGSINFKDVAGCDEAKEEVSEVVDFLKDPKKFQRIGGRIPKGVLMVGPPGTGKTLLAKAVAGEAEVPFFSISGSDFVEMFVGVGAARVRDMFEQGRKNAPCIVFIDEIDAVGRQRGSGVGGGNDEREQTLNSLLVEMDGFDGHEGVIIIAATNRPDVLDNALLRPGRFDRQVTIDLPDLNGRHEILLVHAKKIALSDEVNLEHVARNTPGFSGADLANLLNEGALIAARYNKKAVEMNDIDEARDKISFGRERRRLMDDEDRKIIAFHEAGHALIKGVLDDGHMPVHKVTIIPRGQSLGSTMFMPKKDTLNHSKRRLIDDICCTLGGRAAEEIVLGDITSGASGDISMASRTARHMVCDWGMSELGMVALGESQGGGYLGQSGVSTKNYSEETAQKIDEIVRDLIQGQYQRALKILNDHRHALDVIAESLLEHETIDGKHVLEIIEFGEMRSPIVKRIISADEPDDDEEADGGEPKKVNKEDDGKSGLAGDEAPAPA</sequence>
<evidence type="ECO:0000313" key="15">
    <source>
        <dbReference type="EMBL" id="WPJ96889.1"/>
    </source>
</evidence>
<evidence type="ECO:0000256" key="4">
    <source>
        <dbReference type="ARBA" id="ARBA00022723"/>
    </source>
</evidence>
<evidence type="ECO:0000256" key="10">
    <source>
        <dbReference type="ARBA" id="ARBA00023136"/>
    </source>
</evidence>
<dbReference type="SUPFAM" id="SSF140990">
    <property type="entry name" value="FtsH protease domain-like"/>
    <property type="match status" value="1"/>
</dbReference>
<keyword evidence="8 11" id="KW-0067">ATP-binding</keyword>
<evidence type="ECO:0000256" key="13">
    <source>
        <dbReference type="SAM" id="MobiDB-lite"/>
    </source>
</evidence>
<dbReference type="PANTHER" id="PTHR23076:SF97">
    <property type="entry name" value="ATP-DEPENDENT ZINC METALLOPROTEASE YME1L1"/>
    <property type="match status" value="1"/>
</dbReference>
<dbReference type="Pfam" id="PF01434">
    <property type="entry name" value="Peptidase_M41"/>
    <property type="match status" value="1"/>
</dbReference>
<evidence type="ECO:0000256" key="9">
    <source>
        <dbReference type="ARBA" id="ARBA00023049"/>
    </source>
</evidence>
<dbReference type="InterPro" id="IPR003593">
    <property type="entry name" value="AAA+_ATPase"/>
</dbReference>
<comment type="cofactor">
    <cofactor evidence="11">
        <name>Zn(2+)</name>
        <dbReference type="ChEBI" id="CHEBI:29105"/>
    </cofactor>
    <text evidence="11">Binds 1 zinc ion per subunit.</text>
</comment>
<keyword evidence="10 11" id="KW-0472">Membrane</keyword>
<feature type="region of interest" description="Disordered" evidence="13">
    <location>
        <begin position="648"/>
        <end position="686"/>
    </location>
</feature>
<dbReference type="HAMAP" id="MF_01458">
    <property type="entry name" value="FtsH"/>
    <property type="match status" value="1"/>
</dbReference>
<name>A0ABZ0RVA2_9BACT</name>
<dbReference type="RefSeq" id="WP_319833746.1">
    <property type="nucleotide sequence ID" value="NZ_CP138858.1"/>
</dbReference>
<reference evidence="15 16" key="1">
    <citation type="submission" date="2023-11" db="EMBL/GenBank/DDBJ databases">
        <title>Coraliomargarita sp. nov., isolated from marine algae.</title>
        <authorList>
            <person name="Lee J.K."/>
            <person name="Baek J.H."/>
            <person name="Kim J.M."/>
            <person name="Choi D.G."/>
            <person name="Jeon C.O."/>
        </authorList>
    </citation>
    <scope>NUCLEOTIDE SEQUENCE [LARGE SCALE GENOMIC DNA]</scope>
    <source>
        <strain evidence="15 16">J2-16</strain>
    </source>
</reference>
<dbReference type="SMART" id="SM00382">
    <property type="entry name" value="AAA"/>
    <property type="match status" value="1"/>
</dbReference>
<dbReference type="InterPro" id="IPR027417">
    <property type="entry name" value="P-loop_NTPase"/>
</dbReference>
<evidence type="ECO:0000256" key="8">
    <source>
        <dbReference type="ARBA" id="ARBA00022840"/>
    </source>
</evidence>
<evidence type="ECO:0000256" key="6">
    <source>
        <dbReference type="ARBA" id="ARBA00022801"/>
    </source>
</evidence>
<evidence type="ECO:0000259" key="14">
    <source>
        <dbReference type="SMART" id="SM00382"/>
    </source>
</evidence>
<organism evidence="15 16">
    <name type="scientific">Coraliomargarita algicola</name>
    <dbReference type="NCBI Taxonomy" id="3092156"/>
    <lineage>
        <taxon>Bacteria</taxon>
        <taxon>Pseudomonadati</taxon>
        <taxon>Verrucomicrobiota</taxon>
        <taxon>Opitutia</taxon>
        <taxon>Puniceicoccales</taxon>
        <taxon>Coraliomargaritaceae</taxon>
        <taxon>Coraliomargarita</taxon>
    </lineage>
</organism>
<comment type="similarity">
    <text evidence="12">Belongs to the AAA ATPase family.</text>
</comment>
<dbReference type="NCBIfam" id="TIGR01241">
    <property type="entry name" value="FtsH_fam"/>
    <property type="match status" value="1"/>
</dbReference>
<keyword evidence="7 11" id="KW-0862">Zinc</keyword>
<keyword evidence="4 11" id="KW-0479">Metal-binding</keyword>
<keyword evidence="6 11" id="KW-0378">Hydrolase</keyword>
<evidence type="ECO:0000256" key="2">
    <source>
        <dbReference type="ARBA" id="ARBA00010044"/>
    </source>
</evidence>
<dbReference type="Pfam" id="PF00004">
    <property type="entry name" value="AAA"/>
    <property type="match status" value="1"/>
</dbReference>
<protein>
    <recommendedName>
        <fullName evidence="11">ATP-dependent zinc metalloprotease FtsH</fullName>
        <ecNumber evidence="11">3.4.24.-</ecNumber>
    </recommendedName>
</protein>
<evidence type="ECO:0000256" key="12">
    <source>
        <dbReference type="RuleBase" id="RU003651"/>
    </source>
</evidence>
<keyword evidence="16" id="KW-1185">Reference proteome</keyword>
<feature type="binding site" evidence="11">
    <location>
        <begin position="236"/>
        <end position="243"/>
    </location>
    <ligand>
        <name>ATP</name>
        <dbReference type="ChEBI" id="CHEBI:30616"/>
    </ligand>
</feature>
<feature type="active site" evidence="11">
    <location>
        <position position="458"/>
    </location>
</feature>
<evidence type="ECO:0000256" key="5">
    <source>
        <dbReference type="ARBA" id="ARBA00022741"/>
    </source>
</evidence>
<dbReference type="Gene3D" id="1.10.8.60">
    <property type="match status" value="1"/>
</dbReference>
<dbReference type="InterPro" id="IPR000642">
    <property type="entry name" value="Peptidase_M41"/>
</dbReference>
<evidence type="ECO:0000313" key="16">
    <source>
        <dbReference type="Proteomes" id="UP001324993"/>
    </source>
</evidence>
<evidence type="ECO:0000256" key="11">
    <source>
        <dbReference type="HAMAP-Rule" id="MF_01458"/>
    </source>
</evidence>
<dbReference type="Proteomes" id="UP001324993">
    <property type="component" value="Chromosome"/>
</dbReference>
<dbReference type="Gene3D" id="1.20.58.760">
    <property type="entry name" value="Peptidase M41"/>
    <property type="match status" value="1"/>
</dbReference>
<comment type="subcellular location">
    <subcellularLocation>
        <location evidence="11">Cell membrane</location>
        <topology evidence="11">Multi-pass membrane protein</topology>
        <orientation evidence="11">Cytoplasmic side</orientation>
    </subcellularLocation>
    <subcellularLocation>
        <location evidence="1">Membrane</location>
    </subcellularLocation>
</comment>
<keyword evidence="11" id="KW-0812">Transmembrane</keyword>
<comment type="subunit">
    <text evidence="11">Homohexamer.</text>
</comment>
<dbReference type="EMBL" id="CP138858">
    <property type="protein sequence ID" value="WPJ96889.1"/>
    <property type="molecule type" value="Genomic_DNA"/>
</dbReference>
<dbReference type="EC" id="3.4.24.-" evidence="11"/>
<keyword evidence="11" id="KW-1003">Cell membrane</keyword>
<accession>A0ABZ0RVA2</accession>
<dbReference type="InterPro" id="IPR037219">
    <property type="entry name" value="Peptidase_M41-like"/>
</dbReference>
<feature type="binding site" evidence="11">
    <location>
        <position position="457"/>
    </location>
    <ligand>
        <name>Zn(2+)</name>
        <dbReference type="ChEBI" id="CHEBI:29105"/>
        <note>catalytic</note>
    </ligand>
</feature>
<gene>
    <name evidence="11 15" type="primary">ftsH</name>
    <name evidence="15" type="ORF">SH580_04110</name>
</gene>
<keyword evidence="11" id="KW-1133">Transmembrane helix</keyword>
<dbReference type="SUPFAM" id="SSF52540">
    <property type="entry name" value="P-loop containing nucleoside triphosphate hydrolases"/>
    <property type="match status" value="1"/>
</dbReference>
<keyword evidence="3 11" id="KW-0645">Protease</keyword>
<feature type="compositionally biased region" description="Basic and acidic residues" evidence="13">
    <location>
        <begin position="662"/>
        <end position="674"/>
    </location>
</feature>
<feature type="transmembrane region" description="Helical" evidence="11">
    <location>
        <begin position="26"/>
        <end position="43"/>
    </location>
</feature>
<dbReference type="InterPro" id="IPR003960">
    <property type="entry name" value="ATPase_AAA_CS"/>
</dbReference>
<dbReference type="PANTHER" id="PTHR23076">
    <property type="entry name" value="METALLOPROTEASE M41 FTSH"/>
    <property type="match status" value="1"/>
</dbReference>
<evidence type="ECO:0000256" key="3">
    <source>
        <dbReference type="ARBA" id="ARBA00022670"/>
    </source>
</evidence>
<feature type="binding site" evidence="11">
    <location>
        <position position="461"/>
    </location>
    <ligand>
        <name>Zn(2+)</name>
        <dbReference type="ChEBI" id="CHEBI:29105"/>
        <note>catalytic</note>
    </ligand>
</feature>
<comment type="similarity">
    <text evidence="2 11">In the C-terminal section; belongs to the peptidase M41 family.</text>
</comment>
<comment type="similarity">
    <text evidence="11">In the central section; belongs to the AAA ATPase family.</text>
</comment>
<dbReference type="InterPro" id="IPR005936">
    <property type="entry name" value="FtsH"/>
</dbReference>
<comment type="function">
    <text evidence="11">Acts as a processive, ATP-dependent zinc metallopeptidase for both cytoplasmic and membrane proteins. Plays a role in the quality control of integral membrane proteins.</text>
</comment>
<feature type="compositionally biased region" description="Acidic residues" evidence="13">
    <location>
        <begin position="651"/>
        <end position="661"/>
    </location>
</feature>
<feature type="binding site" evidence="11">
    <location>
        <position position="534"/>
    </location>
    <ligand>
        <name>Zn(2+)</name>
        <dbReference type="ChEBI" id="CHEBI:29105"/>
        <note>catalytic</note>
    </ligand>
</feature>
<dbReference type="Gene3D" id="3.40.50.300">
    <property type="entry name" value="P-loop containing nucleotide triphosphate hydrolases"/>
    <property type="match status" value="1"/>
</dbReference>
<dbReference type="GO" id="GO:0008237">
    <property type="term" value="F:metallopeptidase activity"/>
    <property type="evidence" value="ECO:0007669"/>
    <property type="project" value="UniProtKB-KW"/>
</dbReference>
<keyword evidence="9 11" id="KW-0482">Metalloprotease</keyword>
<evidence type="ECO:0000256" key="7">
    <source>
        <dbReference type="ARBA" id="ARBA00022833"/>
    </source>
</evidence>